<name>A0A450T2G1_9GAMM</name>
<proteinExistence type="predicted"/>
<reference evidence="6" key="1">
    <citation type="submission" date="2019-02" db="EMBL/GenBank/DDBJ databases">
        <authorList>
            <person name="Gruber-Vodicka R. H."/>
            <person name="Seah K. B. B."/>
        </authorList>
    </citation>
    <scope>NUCLEOTIDE SEQUENCE</scope>
    <source>
        <strain evidence="6">BECK_BZ106</strain>
    </source>
</reference>
<evidence type="ECO:0000313" key="6">
    <source>
        <dbReference type="EMBL" id="VFJ60731.1"/>
    </source>
</evidence>
<gene>
    <name evidence="6" type="ORF">BECKFW1821B_GA0114236_10596</name>
</gene>
<keyword evidence="3" id="KW-0583">PHB biosynthesis</keyword>
<evidence type="ECO:0000256" key="2">
    <source>
        <dbReference type="ARBA" id="ARBA00019066"/>
    </source>
</evidence>
<dbReference type="EMBL" id="CAADFD010000059">
    <property type="protein sequence ID" value="VFJ60731.1"/>
    <property type="molecule type" value="Genomic_DNA"/>
</dbReference>
<dbReference type="AlphaFoldDB" id="A0A450T2G1"/>
<dbReference type="UniPathway" id="UPA00917"/>
<accession>A0A450T2G1</accession>
<dbReference type="Pfam" id="PF09712">
    <property type="entry name" value="PHA_synth_III_E"/>
    <property type="match status" value="1"/>
</dbReference>
<evidence type="ECO:0000256" key="3">
    <source>
        <dbReference type="ARBA" id="ARBA00022752"/>
    </source>
</evidence>
<feature type="region of interest" description="Disordered" evidence="5">
    <location>
        <begin position="410"/>
        <end position="473"/>
    </location>
</feature>
<sequence length="473" mass="51614">MNWSEQTESMMKMWNDAQKQFLGGGWYNLANGMPGLSGMSTMPDLSNLMNWLKPGFMPGFPMGGTGSDGSATGQAMAGNLAITQAMMMQGLGILTRAWQTVAPSLSTGKSWQEDFDVFLRQLGNEFVGTPQRLSTAGMGMKELMGSFLGEWGPLLKPWLASIQGTGLGGPMGDMLMGERFPFGKMFGMGMEPAFRDLAQIPMMGVSREQMAKVTRAFDSHVDLRGATYKYQIAVGKVVGEAMKETIEKLVEVSKKGGQIAGVRELMSIWVKITDRKLTQMYVTDEFTAIQAEMSEASLKAKLAQRAVLEMILVQLDIPTRTELDDAYKTLYNLKKQIKELRAETVDVRNAHKQAEAEMMELRNARKLAESEATKLRDTSNKLEAELSSLHDTMRKMETKFAKDLAKVAESIPEVPPKTSEPATKVSSKPAVSPATKAPESADTKVSPKSVTASSPATGTVGNKSGESVKSTKK</sequence>
<evidence type="ECO:0000256" key="4">
    <source>
        <dbReference type="SAM" id="Coils"/>
    </source>
</evidence>
<protein>
    <recommendedName>
        <fullName evidence="2">Poly(3-hydroxyalkanoate) polymerase subunit PhaE</fullName>
    </recommendedName>
</protein>
<dbReference type="InterPro" id="IPR010123">
    <property type="entry name" value="PHA_synth_III_E"/>
</dbReference>
<dbReference type="GO" id="GO:0042619">
    <property type="term" value="P:poly-hydroxybutyrate biosynthetic process"/>
    <property type="evidence" value="ECO:0007669"/>
    <property type="project" value="UniProtKB-KW"/>
</dbReference>
<evidence type="ECO:0000256" key="1">
    <source>
        <dbReference type="ARBA" id="ARBA00004683"/>
    </source>
</evidence>
<feature type="coiled-coil region" evidence="4">
    <location>
        <begin position="323"/>
        <end position="399"/>
    </location>
</feature>
<feature type="compositionally biased region" description="Polar residues" evidence="5">
    <location>
        <begin position="446"/>
        <end position="473"/>
    </location>
</feature>
<comment type="pathway">
    <text evidence="1">Biopolymer metabolism; poly-(R)-3-hydroxybutanoate biosynthesis.</text>
</comment>
<evidence type="ECO:0000256" key="5">
    <source>
        <dbReference type="SAM" id="MobiDB-lite"/>
    </source>
</evidence>
<keyword evidence="4" id="KW-0175">Coiled coil</keyword>
<organism evidence="6">
    <name type="scientific">Candidatus Kentrum sp. FW</name>
    <dbReference type="NCBI Taxonomy" id="2126338"/>
    <lineage>
        <taxon>Bacteria</taxon>
        <taxon>Pseudomonadati</taxon>
        <taxon>Pseudomonadota</taxon>
        <taxon>Gammaproteobacteria</taxon>
        <taxon>Candidatus Kentrum</taxon>
    </lineage>
</organism>